<evidence type="ECO:0000313" key="3">
    <source>
        <dbReference type="Proteomes" id="UP001153618"/>
    </source>
</evidence>
<name>A0A9W4HXW2_PENOL</name>
<accession>A0A9W4HXW2</accession>
<sequence length="229" mass="25363">MSSERGLSSDEDSLIDVEGDELRDGQASKPSKRRANLYDAVAGRVNPRGVNPIQSFASQYRDTASSGARAFRPEELLFRGKDPATRSLDEEKYFANEKLPADRPLPNSELLEAIHAYAADYFEYATADNGQDDHRTMDETALLAMGILIEEMASEELGDTGDLVLVEGHRPSEEEQEIDIESDTTTHSAARAPRRKRASSKGRKTSKRRKLARSVSLTTDAETEVDEGR</sequence>
<dbReference type="InterPro" id="IPR022793">
    <property type="entry name" value="Rrn10"/>
</dbReference>
<dbReference type="EMBL" id="CAJVOS010000035">
    <property type="protein sequence ID" value="CAG8160588.1"/>
    <property type="molecule type" value="Genomic_DNA"/>
</dbReference>
<dbReference type="AlphaFoldDB" id="A0A9W4HXW2"/>
<feature type="compositionally biased region" description="Basic residues" evidence="1">
    <location>
        <begin position="192"/>
        <end position="212"/>
    </location>
</feature>
<dbReference type="OrthoDB" id="2565191at2759"/>
<keyword evidence="3" id="KW-1185">Reference proteome</keyword>
<feature type="region of interest" description="Disordered" evidence="1">
    <location>
        <begin position="167"/>
        <end position="229"/>
    </location>
</feature>
<organism evidence="2 3">
    <name type="scientific">Penicillium olsonii</name>
    <dbReference type="NCBI Taxonomy" id="99116"/>
    <lineage>
        <taxon>Eukaryota</taxon>
        <taxon>Fungi</taxon>
        <taxon>Dikarya</taxon>
        <taxon>Ascomycota</taxon>
        <taxon>Pezizomycotina</taxon>
        <taxon>Eurotiomycetes</taxon>
        <taxon>Eurotiomycetidae</taxon>
        <taxon>Eurotiales</taxon>
        <taxon>Aspergillaceae</taxon>
        <taxon>Penicillium</taxon>
    </lineage>
</organism>
<comment type="caution">
    <text evidence="2">The sequence shown here is derived from an EMBL/GenBank/DDBJ whole genome shotgun (WGS) entry which is preliminary data.</text>
</comment>
<evidence type="ECO:0000313" key="2">
    <source>
        <dbReference type="EMBL" id="CAG8160588.1"/>
    </source>
</evidence>
<reference evidence="2" key="1">
    <citation type="submission" date="2021-07" db="EMBL/GenBank/DDBJ databases">
        <authorList>
            <person name="Branca A.L. A."/>
        </authorList>
    </citation>
    <scope>NUCLEOTIDE SEQUENCE</scope>
</reference>
<protein>
    <submittedName>
        <fullName evidence="2">Uncharacterized protein</fullName>
    </submittedName>
</protein>
<dbReference type="PANTHER" id="PTHR28054">
    <property type="entry name" value="RNA POLYMERASE I-SPECIFIC TRANSCRIPTION INITIATION FACTOR RRN10"/>
    <property type="match status" value="1"/>
</dbReference>
<dbReference type="GO" id="GO:0006360">
    <property type="term" value="P:transcription by RNA polymerase I"/>
    <property type="evidence" value="ECO:0007669"/>
    <property type="project" value="InterPro"/>
</dbReference>
<evidence type="ECO:0000256" key="1">
    <source>
        <dbReference type="SAM" id="MobiDB-lite"/>
    </source>
</evidence>
<dbReference type="Proteomes" id="UP001153618">
    <property type="component" value="Unassembled WGS sequence"/>
</dbReference>
<proteinExistence type="predicted"/>
<gene>
    <name evidence="2" type="ORF">POLS_LOCUS6343</name>
</gene>
<dbReference type="PANTHER" id="PTHR28054:SF1">
    <property type="entry name" value="RNA POLYMERASE I-SPECIFIC TRANSCRIPTION INITIATION FACTOR RRN10"/>
    <property type="match status" value="1"/>
</dbReference>
<feature type="compositionally biased region" description="Acidic residues" evidence="1">
    <location>
        <begin position="9"/>
        <end position="19"/>
    </location>
</feature>
<feature type="region of interest" description="Disordered" evidence="1">
    <location>
        <begin position="1"/>
        <end position="44"/>
    </location>
</feature>